<dbReference type="RefSeq" id="WP_172593847.1">
    <property type="nucleotide sequence ID" value="NZ_BMTG01000008.1"/>
</dbReference>
<dbReference type="Pfam" id="PF19291">
    <property type="entry name" value="TREH_N"/>
    <property type="match status" value="1"/>
</dbReference>
<proteinExistence type="predicted"/>
<dbReference type="PANTHER" id="PTHR31616:SF0">
    <property type="entry name" value="GLUCAN 1,4-ALPHA-GLUCOSIDASE"/>
    <property type="match status" value="1"/>
</dbReference>
<keyword evidence="3" id="KW-0326">Glycosidase</keyword>
<keyword evidence="4" id="KW-1185">Reference proteome</keyword>
<dbReference type="EMBL" id="CAKXYP010000013">
    <property type="protein sequence ID" value="CAH9417628.1"/>
    <property type="molecule type" value="Genomic_DNA"/>
</dbReference>
<keyword evidence="3" id="KW-0378">Hydrolase</keyword>
<feature type="domain" description="Trehalase-like N-terminal" evidence="2">
    <location>
        <begin position="9"/>
        <end position="149"/>
    </location>
</feature>
<dbReference type="EC" id="3.2.1.3" evidence="3"/>
<dbReference type="InterPro" id="IPR045582">
    <property type="entry name" value="Trehalase-like_N"/>
</dbReference>
<dbReference type="SUPFAM" id="SSF48208">
    <property type="entry name" value="Six-hairpin glycosidases"/>
    <property type="match status" value="1"/>
</dbReference>
<protein>
    <submittedName>
        <fullName evidence="3">Glucoamylase (EC)</fullName>
        <ecNumber evidence="3">3.2.1.3</ecNumber>
    </submittedName>
</protein>
<feature type="domain" description="GH15-like" evidence="1">
    <location>
        <begin position="227"/>
        <end position="597"/>
    </location>
</feature>
<evidence type="ECO:0000313" key="4">
    <source>
        <dbReference type="Proteomes" id="UP001154015"/>
    </source>
</evidence>
<accession>A0ABM9H227</accession>
<evidence type="ECO:0000313" key="3">
    <source>
        <dbReference type="EMBL" id="CAH9417628.1"/>
    </source>
</evidence>
<gene>
    <name evidence="3" type="ORF">SGL43_04675</name>
</gene>
<name>A0ABM9H227_STRGL</name>
<dbReference type="InterPro" id="IPR008928">
    <property type="entry name" value="6-hairpin_glycosidase_sf"/>
</dbReference>
<organism evidence="3 4">
    <name type="scientific">Streptomyces globisporus</name>
    <dbReference type="NCBI Taxonomy" id="1908"/>
    <lineage>
        <taxon>Bacteria</taxon>
        <taxon>Bacillati</taxon>
        <taxon>Actinomycetota</taxon>
        <taxon>Actinomycetes</taxon>
        <taxon>Kitasatosporales</taxon>
        <taxon>Streptomycetaceae</taxon>
        <taxon>Streptomyces</taxon>
    </lineage>
</organism>
<comment type="caution">
    <text evidence="3">The sequence shown here is derived from an EMBL/GenBank/DDBJ whole genome shotgun (WGS) entry which is preliminary data.</text>
</comment>
<reference evidence="3" key="1">
    <citation type="submission" date="2022-03" db="EMBL/GenBank/DDBJ databases">
        <authorList>
            <person name="Leyn A S."/>
        </authorList>
    </citation>
    <scope>NUCLEOTIDE SEQUENCE</scope>
    <source>
        <strain evidence="3">Streptomyces globisporus 4-3</strain>
    </source>
</reference>
<dbReference type="GO" id="GO:0004339">
    <property type="term" value="F:glucan 1,4-alpha-glucosidase activity"/>
    <property type="evidence" value="ECO:0007669"/>
    <property type="project" value="UniProtKB-EC"/>
</dbReference>
<dbReference type="Proteomes" id="UP001154015">
    <property type="component" value="Unassembled WGS sequence"/>
</dbReference>
<evidence type="ECO:0000259" key="1">
    <source>
        <dbReference type="Pfam" id="PF00723"/>
    </source>
</evidence>
<dbReference type="InterPro" id="IPR011613">
    <property type="entry name" value="GH15-like"/>
</dbReference>
<dbReference type="Pfam" id="PF00723">
    <property type="entry name" value="Glyco_hydro_15"/>
    <property type="match status" value="1"/>
</dbReference>
<evidence type="ECO:0000259" key="2">
    <source>
        <dbReference type="Pfam" id="PF19291"/>
    </source>
</evidence>
<dbReference type="PANTHER" id="PTHR31616">
    <property type="entry name" value="TREHALASE"/>
    <property type="match status" value="1"/>
</dbReference>
<dbReference type="InterPro" id="IPR012341">
    <property type="entry name" value="6hp_glycosidase-like_sf"/>
</dbReference>
<dbReference type="Gene3D" id="1.50.10.10">
    <property type="match status" value="1"/>
</dbReference>
<sequence>MAVRLETHVAGRIEDYALIGDMQTAALVCRDGTADWLCLPRFDSHAVFAGLLGTEEHGFWRLGPARAEGTEPASADRRRYRGDSLILESEWDTPRGTVRVTDFMPPRDGAPQLIRIVEGVSGRVPMRSELRMRFSYGRVTPWVHKVDNRTVAVAGPDSVWLDTEAETYGQNLTTYSDFTVGPGDRVAFTISWQPSHHEPPALPEPENSLEATESFWREWVEQCTYHGPYREAVVRSLITLKALTYAPTGGIVAAPTTSLPEEIGGVRNWDYRYTWLRDAAITLSSLLRTGYREEARAWREWLLRAVAGDPENLQIMYGIAGERELGEAELDWLPGYENSTPVRVGNGAANQLQLDVYGEVTEALHLAHMTGLTRNDYAMGLQLKLIEYLEKHWEEPDEGIWEVRGPRRHFVHSKVMAWVAVDRTIKLVESGDVEGPLERWYELRDDIHRDVCERGYDKERNTFTQSYGSKELDASLLLIPQMGFLPPDDKRVIGTIEAIQRELSTEDGFILRYPTEGEDAGVDGLEGDEGAFLACSFWMADDLAMIGRVDEARQLFEKLLSLRNDLGLLAEEWDSNLQRQVGNFPQAFSHVPLIDTALRLTASGAYVG</sequence>